<reference evidence="10 11" key="1">
    <citation type="submission" date="2017-05" db="EMBL/GenBank/DDBJ databases">
        <title>Functional genome analysis of Paenibacillus pasadenensis strain R16: insights on endophytic life style and antifungal activity.</title>
        <authorList>
            <person name="Passera A."/>
            <person name="Marcolungo L."/>
            <person name="Casati P."/>
            <person name="Brasca M."/>
            <person name="Quaglino F."/>
            <person name="Delledonne M."/>
        </authorList>
    </citation>
    <scope>NUCLEOTIDE SEQUENCE [LARGE SCALE GENOMIC DNA]</scope>
    <source>
        <strain evidence="10 11">R16</strain>
    </source>
</reference>
<feature type="transmembrane region" description="Helical" evidence="7">
    <location>
        <begin position="111"/>
        <end position="128"/>
    </location>
</feature>
<proteinExistence type="inferred from homology"/>
<organism evidence="10 11">
    <name type="scientific">Paenibacillus pasadenensis</name>
    <dbReference type="NCBI Taxonomy" id="217090"/>
    <lineage>
        <taxon>Bacteria</taxon>
        <taxon>Bacillati</taxon>
        <taxon>Bacillota</taxon>
        <taxon>Bacilli</taxon>
        <taxon>Bacillales</taxon>
        <taxon>Paenibacillaceae</taxon>
        <taxon>Paenibacillus</taxon>
    </lineage>
</organism>
<comment type="caution">
    <text evidence="10">The sequence shown here is derived from an EMBL/GenBank/DDBJ whole genome shotgun (WGS) entry which is preliminary data.</text>
</comment>
<dbReference type="InterPro" id="IPR027470">
    <property type="entry name" value="Cation_efflux_CTD"/>
</dbReference>
<comment type="similarity">
    <text evidence="2">Belongs to the cation diffusion facilitator (CDF) transporter (TC 2.A.4) family.</text>
</comment>
<evidence type="ECO:0000313" key="11">
    <source>
        <dbReference type="Proteomes" id="UP000234789"/>
    </source>
</evidence>
<feature type="transmembrane region" description="Helical" evidence="7">
    <location>
        <begin position="135"/>
        <end position="155"/>
    </location>
</feature>
<dbReference type="GO" id="GO:0016020">
    <property type="term" value="C:membrane"/>
    <property type="evidence" value="ECO:0007669"/>
    <property type="project" value="UniProtKB-SubCell"/>
</dbReference>
<feature type="transmembrane region" description="Helical" evidence="7">
    <location>
        <begin position="161"/>
        <end position="182"/>
    </location>
</feature>
<dbReference type="Pfam" id="PF01545">
    <property type="entry name" value="Cation_efflux"/>
    <property type="match status" value="1"/>
</dbReference>
<evidence type="ECO:0000256" key="4">
    <source>
        <dbReference type="ARBA" id="ARBA00022692"/>
    </source>
</evidence>
<evidence type="ECO:0000313" key="10">
    <source>
        <dbReference type="EMBL" id="PLT46896.1"/>
    </source>
</evidence>
<feature type="transmembrane region" description="Helical" evidence="7">
    <location>
        <begin position="78"/>
        <end position="99"/>
    </location>
</feature>
<evidence type="ECO:0000256" key="7">
    <source>
        <dbReference type="SAM" id="Phobius"/>
    </source>
</evidence>
<dbReference type="InterPro" id="IPR027469">
    <property type="entry name" value="Cation_efflux_TMD_sf"/>
</dbReference>
<dbReference type="SUPFAM" id="SSF161111">
    <property type="entry name" value="Cation efflux protein transmembrane domain-like"/>
    <property type="match status" value="1"/>
</dbReference>
<dbReference type="Gene3D" id="3.30.70.1350">
    <property type="entry name" value="Cation efflux protein, cytoplasmic domain"/>
    <property type="match status" value="1"/>
</dbReference>
<dbReference type="InterPro" id="IPR036837">
    <property type="entry name" value="Cation_efflux_CTD_sf"/>
</dbReference>
<dbReference type="EMBL" id="NFEZ01000003">
    <property type="protein sequence ID" value="PLT46896.1"/>
    <property type="molecule type" value="Genomic_DNA"/>
</dbReference>
<dbReference type="InterPro" id="IPR058533">
    <property type="entry name" value="Cation_efflux_TM"/>
</dbReference>
<dbReference type="PANTHER" id="PTHR43840">
    <property type="entry name" value="MITOCHONDRIAL METAL TRANSPORTER 1-RELATED"/>
    <property type="match status" value="1"/>
</dbReference>
<evidence type="ECO:0000256" key="3">
    <source>
        <dbReference type="ARBA" id="ARBA00022448"/>
    </source>
</evidence>
<evidence type="ECO:0000256" key="2">
    <source>
        <dbReference type="ARBA" id="ARBA00008114"/>
    </source>
</evidence>
<evidence type="ECO:0000259" key="9">
    <source>
        <dbReference type="Pfam" id="PF16916"/>
    </source>
</evidence>
<dbReference type="PANTHER" id="PTHR43840:SF15">
    <property type="entry name" value="MITOCHONDRIAL METAL TRANSPORTER 1-RELATED"/>
    <property type="match status" value="1"/>
</dbReference>
<evidence type="ECO:0000256" key="5">
    <source>
        <dbReference type="ARBA" id="ARBA00022989"/>
    </source>
</evidence>
<keyword evidence="4 7" id="KW-0812">Transmembrane</keyword>
<dbReference type="SUPFAM" id="SSF160240">
    <property type="entry name" value="Cation efflux protein cytoplasmic domain-like"/>
    <property type="match status" value="1"/>
</dbReference>
<dbReference type="RefSeq" id="WP_101807922.1">
    <property type="nucleotide sequence ID" value="NZ_NFEZ01000003.1"/>
</dbReference>
<accession>A0A2N5N962</accession>
<gene>
    <name evidence="10" type="ORF">B8V81_1120</name>
</gene>
<dbReference type="InterPro" id="IPR050291">
    <property type="entry name" value="CDF_Transporter"/>
</dbReference>
<sequence length="298" mass="31547">MAIKLQPAADSGKRGTAVHIGLALAKGTSGALLGSSAVLSDAFRSAADACGSYLSSGEGARRGRSALSRRWLGGAEHAPAYLFSILLMLIGLELAMLAVQDLLDPPDLYPRWPAAFVVPACLVIRLLLVRGAAPATEWLSSIAATAGSGAAWAGGESGIEWLLYMDPIASALIAAVLVSKGYGLIMQAGRPRIETRQADDGLASDLMELIQRVDGVVTVEAVQPVHNGGKLAADIVISVNPRISVMEGSEIAGRVRTLVQKRFLQIVEMRICVEPYNPGYPYKSNHDPNQEHMPTLLQ</sequence>
<evidence type="ECO:0000259" key="8">
    <source>
        <dbReference type="Pfam" id="PF01545"/>
    </source>
</evidence>
<keyword evidence="11" id="KW-1185">Reference proteome</keyword>
<keyword evidence="5 7" id="KW-1133">Transmembrane helix</keyword>
<dbReference type="Gene3D" id="1.20.1510.10">
    <property type="entry name" value="Cation efflux protein transmembrane domain"/>
    <property type="match status" value="1"/>
</dbReference>
<evidence type="ECO:0000256" key="1">
    <source>
        <dbReference type="ARBA" id="ARBA00004141"/>
    </source>
</evidence>
<comment type="subcellular location">
    <subcellularLocation>
        <location evidence="1">Membrane</location>
        <topology evidence="1">Multi-pass membrane protein</topology>
    </subcellularLocation>
</comment>
<protein>
    <submittedName>
        <fullName evidence="10">Cobalt-zinc-cadmium resistance protein</fullName>
    </submittedName>
</protein>
<dbReference type="Pfam" id="PF16916">
    <property type="entry name" value="ZT_dimer"/>
    <property type="match status" value="1"/>
</dbReference>
<dbReference type="GO" id="GO:0008324">
    <property type="term" value="F:monoatomic cation transmembrane transporter activity"/>
    <property type="evidence" value="ECO:0007669"/>
    <property type="project" value="InterPro"/>
</dbReference>
<dbReference type="AlphaFoldDB" id="A0A2N5N962"/>
<evidence type="ECO:0000256" key="6">
    <source>
        <dbReference type="ARBA" id="ARBA00023136"/>
    </source>
</evidence>
<feature type="domain" description="Cation efflux protein cytoplasmic" evidence="9">
    <location>
        <begin position="204"/>
        <end position="276"/>
    </location>
</feature>
<dbReference type="Proteomes" id="UP000234789">
    <property type="component" value="Unassembled WGS sequence"/>
</dbReference>
<name>A0A2N5N962_9BACL</name>
<keyword evidence="3" id="KW-0813">Transport</keyword>
<keyword evidence="6 7" id="KW-0472">Membrane</keyword>
<feature type="domain" description="Cation efflux protein transmembrane" evidence="8">
    <location>
        <begin position="16"/>
        <end position="188"/>
    </location>
</feature>